<dbReference type="EnsemblPlants" id="AVESA.00010b.r2.6CG1124280.1">
    <property type="protein sequence ID" value="AVESA.00010b.r2.6CG1124280.1.CDS.1"/>
    <property type="gene ID" value="AVESA.00010b.r2.6CG1124280"/>
</dbReference>
<organism evidence="1 2">
    <name type="scientific">Avena sativa</name>
    <name type="common">Oat</name>
    <dbReference type="NCBI Taxonomy" id="4498"/>
    <lineage>
        <taxon>Eukaryota</taxon>
        <taxon>Viridiplantae</taxon>
        <taxon>Streptophyta</taxon>
        <taxon>Embryophyta</taxon>
        <taxon>Tracheophyta</taxon>
        <taxon>Spermatophyta</taxon>
        <taxon>Magnoliopsida</taxon>
        <taxon>Liliopsida</taxon>
        <taxon>Poales</taxon>
        <taxon>Poaceae</taxon>
        <taxon>BOP clade</taxon>
        <taxon>Pooideae</taxon>
        <taxon>Poodae</taxon>
        <taxon>Poeae</taxon>
        <taxon>Poeae Chloroplast Group 1 (Aveneae type)</taxon>
        <taxon>Aveninae</taxon>
        <taxon>Avena</taxon>
    </lineage>
</organism>
<dbReference type="Proteomes" id="UP001732700">
    <property type="component" value="Chromosome 6C"/>
</dbReference>
<evidence type="ECO:0000313" key="2">
    <source>
        <dbReference type="Proteomes" id="UP001732700"/>
    </source>
</evidence>
<reference evidence="1" key="2">
    <citation type="submission" date="2025-09" db="UniProtKB">
        <authorList>
            <consortium name="EnsemblPlants"/>
        </authorList>
    </citation>
    <scope>IDENTIFICATION</scope>
</reference>
<sequence>MDTMDHGSSMTMDNNQGTSVNNAGWKKRTKKKKKTFLLPEDQMDYYLSYEAMPIPRTLVHRDPAEGARLEKMRQEVIVELDRMRREYKATGRITYELEVTDDEQEQDKQIAVEQAAAAPVRPPIVVVGRSSRRRFRQGIVRRAGGDYEKIV</sequence>
<reference evidence="1" key="1">
    <citation type="submission" date="2021-05" db="EMBL/GenBank/DDBJ databases">
        <authorList>
            <person name="Scholz U."/>
            <person name="Mascher M."/>
            <person name="Fiebig A."/>
        </authorList>
    </citation>
    <scope>NUCLEOTIDE SEQUENCE [LARGE SCALE GENOMIC DNA]</scope>
</reference>
<evidence type="ECO:0000313" key="1">
    <source>
        <dbReference type="EnsemblPlants" id="AVESA.00010b.r2.6CG1124280.1.CDS.1"/>
    </source>
</evidence>
<protein>
    <submittedName>
        <fullName evidence="1">Uncharacterized protein</fullName>
    </submittedName>
</protein>
<name>A0ACD5ZAP6_AVESA</name>
<proteinExistence type="predicted"/>
<accession>A0ACD5ZAP6</accession>
<keyword evidence="2" id="KW-1185">Reference proteome</keyword>